<feature type="region of interest" description="Disordered" evidence="1">
    <location>
        <begin position="1"/>
        <end position="21"/>
    </location>
</feature>
<dbReference type="InterPro" id="IPR001753">
    <property type="entry name" value="Enoyl-CoA_hydra/iso"/>
</dbReference>
<dbReference type="CDD" id="cd06558">
    <property type="entry name" value="crotonase-like"/>
    <property type="match status" value="1"/>
</dbReference>
<evidence type="ECO:0000256" key="1">
    <source>
        <dbReference type="SAM" id="MobiDB-lite"/>
    </source>
</evidence>
<dbReference type="GO" id="GO:0005777">
    <property type="term" value="C:peroxisome"/>
    <property type="evidence" value="ECO:0007669"/>
    <property type="project" value="TreeGrafter"/>
</dbReference>
<dbReference type="PANTHER" id="PTHR11941">
    <property type="entry name" value="ENOYL-COA HYDRATASE-RELATED"/>
    <property type="match status" value="1"/>
</dbReference>
<dbReference type="InterPro" id="IPR029045">
    <property type="entry name" value="ClpP/crotonase-like_dom_sf"/>
</dbReference>
<evidence type="ECO:0000313" key="2">
    <source>
        <dbReference type="EMBL" id="KAJ5212816.1"/>
    </source>
</evidence>
<dbReference type="AlphaFoldDB" id="A0A9W9N422"/>
<proteinExistence type="predicted"/>
<dbReference type="OrthoDB" id="1696280at2759"/>
<dbReference type="GeneID" id="83178825"/>
<dbReference type="GO" id="GO:0004165">
    <property type="term" value="F:delta(3)-delta(2)-enoyl-CoA isomerase activity"/>
    <property type="evidence" value="ECO:0007669"/>
    <property type="project" value="TreeGrafter"/>
</dbReference>
<dbReference type="Proteomes" id="UP001150904">
    <property type="component" value="Unassembled WGS sequence"/>
</dbReference>
<dbReference type="EMBL" id="JAPQKR010000008">
    <property type="protein sequence ID" value="KAJ5212816.1"/>
    <property type="molecule type" value="Genomic_DNA"/>
</dbReference>
<dbReference type="PANTHER" id="PTHR11941:SF75">
    <property type="entry name" value="ENOYL-COA HYDRATASE_ISOMERASE FAMILY PROTEIN"/>
    <property type="match status" value="1"/>
</dbReference>
<accession>A0A9W9N422</accession>
<reference evidence="2" key="1">
    <citation type="submission" date="2022-12" db="EMBL/GenBank/DDBJ databases">
        <authorList>
            <person name="Petersen C."/>
        </authorList>
    </citation>
    <scope>NUCLEOTIDE SEQUENCE</scope>
    <source>
        <strain evidence="2">IBT 15544</strain>
    </source>
</reference>
<keyword evidence="3" id="KW-1185">Reference proteome</keyword>
<dbReference type="Gene3D" id="3.90.226.10">
    <property type="entry name" value="2-enoyl-CoA Hydratase, Chain A, domain 1"/>
    <property type="match status" value="1"/>
</dbReference>
<organism evidence="2 3">
    <name type="scientific">Penicillium cinerascens</name>
    <dbReference type="NCBI Taxonomy" id="70096"/>
    <lineage>
        <taxon>Eukaryota</taxon>
        <taxon>Fungi</taxon>
        <taxon>Dikarya</taxon>
        <taxon>Ascomycota</taxon>
        <taxon>Pezizomycotina</taxon>
        <taxon>Eurotiomycetes</taxon>
        <taxon>Eurotiomycetidae</taxon>
        <taxon>Eurotiales</taxon>
        <taxon>Aspergillaceae</taxon>
        <taxon>Penicillium</taxon>
    </lineage>
</organism>
<feature type="non-terminal residue" evidence="2">
    <location>
        <position position="241"/>
    </location>
</feature>
<sequence length="241" mass="26896">PQSRKGRQGIYNYHGNRSRESLGPENRLKVRFCQEMIAALDAIRQTLGAYSDGALITRGNNTKFFCMGLVLEEVSQNSFANTDGFCPLLHAIMNFPFPMIALVTGHIFGACCPLALANDYRIMNADRGFISMPPVDLGIHFSGMSVLPKFKQWPQTVRKMLLEGHKFTGKEALEDGVVDFIASPEQLLDVALELANKWAPKARAGVYGLLRSELWGEMNQRMQQTVIFIVGQLFRSGKPKV</sequence>
<evidence type="ECO:0000313" key="3">
    <source>
        <dbReference type="Proteomes" id="UP001150904"/>
    </source>
</evidence>
<comment type="caution">
    <text evidence="2">The sequence shown here is derived from an EMBL/GenBank/DDBJ whole genome shotgun (WGS) entry which is preliminary data.</text>
</comment>
<dbReference type="Pfam" id="PF00378">
    <property type="entry name" value="ECH_1"/>
    <property type="match status" value="1"/>
</dbReference>
<dbReference type="RefSeq" id="XP_058310986.1">
    <property type="nucleotide sequence ID" value="XM_058451524.1"/>
</dbReference>
<gene>
    <name evidence="2" type="ORF">N7498_004462</name>
</gene>
<dbReference type="SUPFAM" id="SSF52096">
    <property type="entry name" value="ClpP/crotonase"/>
    <property type="match status" value="1"/>
</dbReference>
<protein>
    <submittedName>
        <fullName evidence="2">ClpP/crotonase-like domain-containing protein</fullName>
    </submittedName>
</protein>
<name>A0A9W9N422_9EURO</name>
<dbReference type="GO" id="GO:0006635">
    <property type="term" value="P:fatty acid beta-oxidation"/>
    <property type="evidence" value="ECO:0007669"/>
    <property type="project" value="TreeGrafter"/>
</dbReference>
<reference evidence="2" key="2">
    <citation type="journal article" date="2023" name="IMA Fungus">
        <title>Comparative genomic study of the Penicillium genus elucidates a diverse pangenome and 15 lateral gene transfer events.</title>
        <authorList>
            <person name="Petersen C."/>
            <person name="Sorensen T."/>
            <person name="Nielsen M.R."/>
            <person name="Sondergaard T.E."/>
            <person name="Sorensen J.L."/>
            <person name="Fitzpatrick D.A."/>
            <person name="Frisvad J.C."/>
            <person name="Nielsen K.L."/>
        </authorList>
    </citation>
    <scope>NUCLEOTIDE SEQUENCE</scope>
    <source>
        <strain evidence="2">IBT 15544</strain>
    </source>
</reference>